<dbReference type="PANTHER" id="PTHR30537">
    <property type="entry name" value="HTH-TYPE TRANSCRIPTIONAL REGULATOR"/>
    <property type="match status" value="1"/>
</dbReference>
<keyword evidence="2" id="KW-0805">Transcription regulation</keyword>
<evidence type="ECO:0000256" key="4">
    <source>
        <dbReference type="ARBA" id="ARBA00023163"/>
    </source>
</evidence>
<dbReference type="InterPro" id="IPR058163">
    <property type="entry name" value="LysR-type_TF_proteobact-type"/>
</dbReference>
<dbReference type="PANTHER" id="PTHR30537:SF26">
    <property type="entry name" value="GLYCINE CLEAVAGE SYSTEM TRANSCRIPTIONAL ACTIVATOR"/>
    <property type="match status" value="1"/>
</dbReference>
<organism evidence="6 7">
    <name type="scientific">Rhizobium wuzhouense</name>
    <dbReference type="NCBI Taxonomy" id="1986026"/>
    <lineage>
        <taxon>Bacteria</taxon>
        <taxon>Pseudomonadati</taxon>
        <taxon>Pseudomonadota</taxon>
        <taxon>Alphaproteobacteria</taxon>
        <taxon>Hyphomicrobiales</taxon>
        <taxon>Rhizobiaceae</taxon>
        <taxon>Rhizobium/Agrobacterium group</taxon>
        <taxon>Rhizobium</taxon>
    </lineage>
</organism>
<dbReference type="PROSITE" id="PS50931">
    <property type="entry name" value="HTH_LYSR"/>
    <property type="match status" value="1"/>
</dbReference>
<feature type="domain" description="HTH lysR-type" evidence="5">
    <location>
        <begin position="5"/>
        <end position="62"/>
    </location>
</feature>
<dbReference type="Gene3D" id="1.10.10.10">
    <property type="entry name" value="Winged helix-like DNA-binding domain superfamily/Winged helix DNA-binding domain"/>
    <property type="match status" value="1"/>
</dbReference>
<evidence type="ECO:0000313" key="7">
    <source>
        <dbReference type="Proteomes" id="UP000247536"/>
    </source>
</evidence>
<dbReference type="Gene3D" id="3.40.190.10">
    <property type="entry name" value="Periplasmic binding protein-like II"/>
    <property type="match status" value="2"/>
</dbReference>
<gene>
    <name evidence="6" type="ORF">DMY87_19115</name>
</gene>
<dbReference type="InterPro" id="IPR005119">
    <property type="entry name" value="LysR_subst-bd"/>
</dbReference>
<evidence type="ECO:0000256" key="3">
    <source>
        <dbReference type="ARBA" id="ARBA00023125"/>
    </source>
</evidence>
<dbReference type="PRINTS" id="PR00039">
    <property type="entry name" value="HTHLYSR"/>
</dbReference>
<dbReference type="SUPFAM" id="SSF53850">
    <property type="entry name" value="Periplasmic binding protein-like II"/>
    <property type="match status" value="1"/>
</dbReference>
<reference evidence="6 7" key="1">
    <citation type="submission" date="2018-06" db="EMBL/GenBank/DDBJ databases">
        <title>Rhizobium wuzhouense sp. nov., isolated from roots of Oryza officinalis.</title>
        <authorList>
            <person name="Yuan T."/>
        </authorList>
    </citation>
    <scope>NUCLEOTIDE SEQUENCE [LARGE SCALE GENOMIC DNA]</scope>
    <source>
        <strain evidence="6 7">W44</strain>
    </source>
</reference>
<dbReference type="SUPFAM" id="SSF46785">
    <property type="entry name" value="Winged helix' DNA-binding domain"/>
    <property type="match status" value="1"/>
</dbReference>
<dbReference type="Proteomes" id="UP000247536">
    <property type="component" value="Unassembled WGS sequence"/>
</dbReference>
<accession>A0ABX5NMW5</accession>
<protein>
    <submittedName>
        <fullName evidence="6">LysR family transcriptional regulator</fullName>
    </submittedName>
</protein>
<evidence type="ECO:0000256" key="1">
    <source>
        <dbReference type="ARBA" id="ARBA00009437"/>
    </source>
</evidence>
<evidence type="ECO:0000313" key="6">
    <source>
        <dbReference type="EMBL" id="PYB71448.1"/>
    </source>
</evidence>
<proteinExistence type="inferred from homology"/>
<evidence type="ECO:0000259" key="5">
    <source>
        <dbReference type="PROSITE" id="PS50931"/>
    </source>
</evidence>
<dbReference type="InterPro" id="IPR036390">
    <property type="entry name" value="WH_DNA-bd_sf"/>
</dbReference>
<keyword evidence="7" id="KW-1185">Reference proteome</keyword>
<dbReference type="RefSeq" id="WP_110793236.1">
    <property type="nucleotide sequence ID" value="NZ_QJRY01000007.1"/>
</dbReference>
<evidence type="ECO:0000256" key="2">
    <source>
        <dbReference type="ARBA" id="ARBA00023015"/>
    </source>
</evidence>
<keyword evidence="3" id="KW-0238">DNA-binding</keyword>
<sequence>MSRLPPLRLLTTFEAVARLGSMREAATALNVTQPAVTQALKALEEHVGAVLIDRSTRPVRLTEPGLELARATRDGLDLIADTIEEIRTSAGLEDQRLTVACTMGLATHWLMPRLSDFYALHPGFFVNVQVPPTDLPQMWPGTDLVLRYGRGTWTDGTTLRLFDETVCPVGRPALVESLLAKGEGLDAAPLIHVRTVEARHWEGWTDYLSRRDLPKPRGPSHIFDNYVQAVQAALDGRGLMLGWRSITDTLVADGSLKPWPDGALDLGTAYFATVAPAAAKRPAVKAFVAWLGERAEEAHDGVEQGA</sequence>
<name>A0ABX5NMW5_9HYPH</name>
<dbReference type="Pfam" id="PF00126">
    <property type="entry name" value="HTH_1"/>
    <property type="match status" value="1"/>
</dbReference>
<dbReference type="EMBL" id="QJRY01000007">
    <property type="protein sequence ID" value="PYB71448.1"/>
    <property type="molecule type" value="Genomic_DNA"/>
</dbReference>
<keyword evidence="4" id="KW-0804">Transcription</keyword>
<comment type="caution">
    <text evidence="6">The sequence shown here is derived from an EMBL/GenBank/DDBJ whole genome shotgun (WGS) entry which is preliminary data.</text>
</comment>
<dbReference type="InterPro" id="IPR036388">
    <property type="entry name" value="WH-like_DNA-bd_sf"/>
</dbReference>
<dbReference type="InterPro" id="IPR000847">
    <property type="entry name" value="LysR_HTH_N"/>
</dbReference>
<comment type="similarity">
    <text evidence="1">Belongs to the LysR transcriptional regulatory family.</text>
</comment>
<dbReference type="Pfam" id="PF03466">
    <property type="entry name" value="LysR_substrate"/>
    <property type="match status" value="1"/>
</dbReference>